<proteinExistence type="predicted"/>
<protein>
    <submittedName>
        <fullName evidence="1">Uncharacterized protein</fullName>
    </submittedName>
</protein>
<evidence type="ECO:0000313" key="2">
    <source>
        <dbReference type="Proteomes" id="UP000036951"/>
    </source>
</evidence>
<dbReference type="EMBL" id="LFQU01000021">
    <property type="protein sequence ID" value="KOO67970.1"/>
    <property type="molecule type" value="Genomic_DNA"/>
</dbReference>
<organism evidence="1 2">
    <name type="scientific">Xylanibacter rarus</name>
    <dbReference type="NCBI Taxonomy" id="1676614"/>
    <lineage>
        <taxon>Bacteria</taxon>
        <taxon>Pseudomonadati</taxon>
        <taxon>Bacteroidota</taxon>
        <taxon>Bacteroidia</taxon>
        <taxon>Bacteroidales</taxon>
        <taxon>Prevotellaceae</taxon>
        <taxon>Xylanibacter</taxon>
    </lineage>
</organism>
<accession>A0A8E1UPT0</accession>
<comment type="caution">
    <text evidence="1">The sequence shown here is derived from an EMBL/GenBank/DDBJ whole genome shotgun (WGS) entry which is preliminary data.</text>
</comment>
<dbReference type="Proteomes" id="UP000036951">
    <property type="component" value="Unassembled WGS sequence"/>
</dbReference>
<sequence length="85" mass="9859">MGGQNMIIFKLLITVVLLAVGIYFDIRKRRNALACLFFYVSFLTMFANVFEDLTNWHELAVIATCLLIFAGILLIVRKIKNKYKR</sequence>
<evidence type="ECO:0000313" key="1">
    <source>
        <dbReference type="EMBL" id="KOO67970.1"/>
    </source>
</evidence>
<keyword evidence="2" id="KW-1185">Reference proteome</keyword>
<reference evidence="1 2" key="1">
    <citation type="submission" date="2015-06" db="EMBL/GenBank/DDBJ databases">
        <title>Prevotella sp. 109, sp. nov., a novel member of the family Prevotellaceae isolated from human faeces.</title>
        <authorList>
            <person name="Shkoporov A.N."/>
            <person name="Chaplin A.V."/>
            <person name="Kafarskaia L.I."/>
            <person name="Efimov B.A."/>
        </authorList>
    </citation>
    <scope>NUCLEOTIDE SEQUENCE [LARGE SCALE GENOMIC DNA]</scope>
    <source>
        <strain evidence="1 2">109</strain>
    </source>
</reference>
<name>A0A8E1UPT0_9BACT</name>
<gene>
    <name evidence="1" type="ORF">ACU52_10755</name>
</gene>
<dbReference type="AlphaFoldDB" id="A0A8E1UPT0"/>